<accession>A0A9P6UWM5</accession>
<evidence type="ECO:0000313" key="8">
    <source>
        <dbReference type="Proteomes" id="UP000823405"/>
    </source>
</evidence>
<dbReference type="GO" id="GO:0005634">
    <property type="term" value="C:nucleus"/>
    <property type="evidence" value="ECO:0007669"/>
    <property type="project" value="TreeGrafter"/>
</dbReference>
<feature type="region of interest" description="Disordered" evidence="5">
    <location>
        <begin position="394"/>
        <end position="421"/>
    </location>
</feature>
<feature type="domain" description="Helicase ATP-binding" evidence="6">
    <location>
        <begin position="1"/>
        <end position="153"/>
    </location>
</feature>
<dbReference type="InterPro" id="IPR014001">
    <property type="entry name" value="Helicase_ATP-bd"/>
</dbReference>
<dbReference type="InterPro" id="IPR027417">
    <property type="entry name" value="P-loop_NTPase"/>
</dbReference>
<dbReference type="SUPFAM" id="SSF52540">
    <property type="entry name" value="P-loop containing nucleoside triphosphate hydrolases"/>
    <property type="match status" value="1"/>
</dbReference>
<keyword evidence="2" id="KW-0238">DNA-binding</keyword>
<dbReference type="Gene3D" id="3.40.50.300">
    <property type="entry name" value="P-loop containing nucleotide triphosphate hydrolases"/>
    <property type="match status" value="2"/>
</dbReference>
<evidence type="ECO:0000313" key="7">
    <source>
        <dbReference type="EMBL" id="KAG0322985.1"/>
    </source>
</evidence>
<keyword evidence="4" id="KW-0539">Nucleus</keyword>
<feature type="region of interest" description="Disordered" evidence="5">
    <location>
        <begin position="270"/>
        <end position="304"/>
    </location>
</feature>
<keyword evidence="8" id="KW-1185">Reference proteome</keyword>
<evidence type="ECO:0000256" key="2">
    <source>
        <dbReference type="ARBA" id="ARBA00023125"/>
    </source>
</evidence>
<name>A0A9P6UWM5_9FUNG</name>
<feature type="compositionally biased region" description="Basic residues" evidence="5">
    <location>
        <begin position="278"/>
        <end position="299"/>
    </location>
</feature>
<evidence type="ECO:0000256" key="3">
    <source>
        <dbReference type="ARBA" id="ARBA00023235"/>
    </source>
</evidence>
<dbReference type="GO" id="GO:0003677">
    <property type="term" value="F:DNA binding"/>
    <property type="evidence" value="ECO:0007669"/>
    <property type="project" value="UniProtKB-KW"/>
</dbReference>
<dbReference type="PANTHER" id="PTHR13710:SF153">
    <property type="entry name" value="RECQ-LIKE DNA HELICASE BLM"/>
    <property type="match status" value="1"/>
</dbReference>
<evidence type="ECO:0000256" key="1">
    <source>
        <dbReference type="ARBA" id="ARBA00005446"/>
    </source>
</evidence>
<evidence type="ECO:0000256" key="5">
    <source>
        <dbReference type="SAM" id="MobiDB-lite"/>
    </source>
</evidence>
<dbReference type="PROSITE" id="PS51192">
    <property type="entry name" value="HELICASE_ATP_BIND_1"/>
    <property type="match status" value="1"/>
</dbReference>
<dbReference type="GO" id="GO:0005524">
    <property type="term" value="F:ATP binding"/>
    <property type="evidence" value="ECO:0007669"/>
    <property type="project" value="InterPro"/>
</dbReference>
<dbReference type="OrthoDB" id="10261556at2759"/>
<dbReference type="GO" id="GO:0009378">
    <property type="term" value="F:four-way junction helicase activity"/>
    <property type="evidence" value="ECO:0007669"/>
    <property type="project" value="TreeGrafter"/>
</dbReference>
<proteinExistence type="inferred from homology"/>
<dbReference type="GO" id="GO:0005694">
    <property type="term" value="C:chromosome"/>
    <property type="evidence" value="ECO:0007669"/>
    <property type="project" value="TreeGrafter"/>
</dbReference>
<evidence type="ECO:0000256" key="4">
    <source>
        <dbReference type="ARBA" id="ARBA00023242"/>
    </source>
</evidence>
<protein>
    <recommendedName>
        <fullName evidence="6">Helicase ATP-binding domain-containing protein</fullName>
    </recommendedName>
</protein>
<dbReference type="Proteomes" id="UP000823405">
    <property type="component" value="Unassembled WGS sequence"/>
</dbReference>
<comment type="similarity">
    <text evidence="1">Belongs to the helicase family. RecQ subfamily.</text>
</comment>
<dbReference type="GO" id="GO:0005737">
    <property type="term" value="C:cytoplasm"/>
    <property type="evidence" value="ECO:0007669"/>
    <property type="project" value="TreeGrafter"/>
</dbReference>
<organism evidence="7 8">
    <name type="scientific">Linnemannia gamsii</name>
    <dbReference type="NCBI Taxonomy" id="64522"/>
    <lineage>
        <taxon>Eukaryota</taxon>
        <taxon>Fungi</taxon>
        <taxon>Fungi incertae sedis</taxon>
        <taxon>Mucoromycota</taxon>
        <taxon>Mortierellomycotina</taxon>
        <taxon>Mortierellomycetes</taxon>
        <taxon>Mortierellales</taxon>
        <taxon>Mortierellaceae</taxon>
        <taxon>Linnemannia</taxon>
    </lineage>
</organism>
<dbReference type="PANTHER" id="PTHR13710">
    <property type="entry name" value="DNA HELICASE RECQ FAMILY MEMBER"/>
    <property type="match status" value="1"/>
</dbReference>
<dbReference type="AlphaFoldDB" id="A0A9P6UWM5"/>
<comment type="caution">
    <text evidence="7">The sequence shown here is derived from an EMBL/GenBank/DDBJ whole genome shotgun (WGS) entry which is preliminary data.</text>
</comment>
<dbReference type="GO" id="GO:0000724">
    <property type="term" value="P:double-strand break repair via homologous recombination"/>
    <property type="evidence" value="ECO:0007669"/>
    <property type="project" value="TreeGrafter"/>
</dbReference>
<gene>
    <name evidence="7" type="ORF">BGZ97_001897</name>
</gene>
<reference evidence="7" key="1">
    <citation type="journal article" date="2020" name="Fungal Divers.">
        <title>Resolving the Mortierellaceae phylogeny through synthesis of multi-gene phylogenetics and phylogenomics.</title>
        <authorList>
            <person name="Vandepol N."/>
            <person name="Liber J."/>
            <person name="Desiro A."/>
            <person name="Na H."/>
            <person name="Kennedy M."/>
            <person name="Barry K."/>
            <person name="Grigoriev I.V."/>
            <person name="Miller A.N."/>
            <person name="O'Donnell K."/>
            <person name="Stajich J.E."/>
            <person name="Bonito G."/>
        </authorList>
    </citation>
    <scope>NUCLEOTIDE SEQUENCE</scope>
    <source>
        <strain evidence="7">NVP60</strain>
    </source>
</reference>
<keyword evidence="3" id="KW-0413">Isomerase</keyword>
<dbReference type="Pfam" id="PF00270">
    <property type="entry name" value="DEAD"/>
    <property type="match status" value="1"/>
</dbReference>
<dbReference type="InterPro" id="IPR011545">
    <property type="entry name" value="DEAD/DEAH_box_helicase_dom"/>
</dbReference>
<dbReference type="EMBL" id="JAAAIN010000014">
    <property type="protein sequence ID" value="KAG0322985.1"/>
    <property type="molecule type" value="Genomic_DNA"/>
</dbReference>
<feature type="compositionally biased region" description="Basic and acidic residues" evidence="5">
    <location>
        <begin position="400"/>
        <end position="412"/>
    </location>
</feature>
<sequence>MVLWPYRITVIISPLIALMNAQQQKLVKAKIPHIVLSGDNSDAINGDLIKRIIEGEFRAVFMSPEIVLGDSPTSKLVQGLWHNTHFQNRLLAIVVDEVHCIEKWGQKFRPEYDRLDELRTWSPGVPFVGGVTATLTADALAQPMSKLFLPKADVLRVQEMPTNVRLEVHTQPKDAWKGINRLLGEDKTIIYFEKISILTDVHNYLMRTRPDLRNKLGVYYSTLASKYKEATMSMFMEGDIHILLATETASFQGTYRAWFSDVHEQHGTPGSKALGSFTRHRSPKRHPQTKTSSKRRRYPNRSEEEKHMALKTLLEWRRDTYETWVSSYPFKWGSETWILPDNVATLLSQKFSGARTAEAVEDFASSCKWMPLTDNAFDEIAQVLDKLNNEIDAGCGLGSKTEDGSDGDREGSDGEEDLLES</sequence>
<evidence type="ECO:0000259" key="6">
    <source>
        <dbReference type="PROSITE" id="PS51192"/>
    </source>
</evidence>
<dbReference type="GO" id="GO:0043138">
    <property type="term" value="F:3'-5' DNA helicase activity"/>
    <property type="evidence" value="ECO:0007669"/>
    <property type="project" value="TreeGrafter"/>
</dbReference>